<evidence type="ECO:0000256" key="1">
    <source>
        <dbReference type="SAM" id="Phobius"/>
    </source>
</evidence>
<name>A0A368SAB5_SETIT</name>
<evidence type="ECO:0000313" key="2">
    <source>
        <dbReference type="EMBL" id="RCV39304.1"/>
    </source>
</evidence>
<dbReference type="PROSITE" id="PS51257">
    <property type="entry name" value="PROKAR_LIPOPROTEIN"/>
    <property type="match status" value="1"/>
</dbReference>
<reference evidence="2" key="1">
    <citation type="journal article" date="2012" name="Nat. Biotechnol.">
        <title>Reference genome sequence of the model plant Setaria.</title>
        <authorList>
            <person name="Bennetzen J.L."/>
            <person name="Schmutz J."/>
            <person name="Wang H."/>
            <person name="Percifield R."/>
            <person name="Hawkins J."/>
            <person name="Pontaroli A.C."/>
            <person name="Estep M."/>
            <person name="Feng L."/>
            <person name="Vaughn J.N."/>
            <person name="Grimwood J."/>
            <person name="Jenkins J."/>
            <person name="Barry K."/>
            <person name="Lindquist E."/>
            <person name="Hellsten U."/>
            <person name="Deshpande S."/>
            <person name="Wang X."/>
            <person name="Wu X."/>
            <person name="Mitros T."/>
            <person name="Triplett J."/>
            <person name="Yang X."/>
            <person name="Ye C.Y."/>
            <person name="Mauro-Herrera M."/>
            <person name="Wang L."/>
            <person name="Li P."/>
            <person name="Sharma M."/>
            <person name="Sharma R."/>
            <person name="Ronald P.C."/>
            <person name="Panaud O."/>
            <person name="Kellogg E.A."/>
            <person name="Brutnell T.P."/>
            <person name="Doust A.N."/>
            <person name="Tuskan G.A."/>
            <person name="Rokhsar D."/>
            <person name="Devos K.M."/>
        </authorList>
    </citation>
    <scope>NUCLEOTIDE SEQUENCE [LARGE SCALE GENOMIC DNA]</scope>
    <source>
        <strain evidence="2">Yugu1</strain>
    </source>
</reference>
<reference evidence="2" key="2">
    <citation type="submission" date="2015-07" db="EMBL/GenBank/DDBJ databases">
        <authorList>
            <person name="Noorani M."/>
        </authorList>
    </citation>
    <scope>NUCLEOTIDE SEQUENCE</scope>
    <source>
        <strain evidence="2">Yugu1</strain>
    </source>
</reference>
<protein>
    <recommendedName>
        <fullName evidence="3">Transmembrane protein</fullName>
    </recommendedName>
</protein>
<accession>A0A368SAB5</accession>
<keyword evidence="1" id="KW-0472">Membrane</keyword>
<evidence type="ECO:0008006" key="3">
    <source>
        <dbReference type="Google" id="ProtNLM"/>
    </source>
</evidence>
<dbReference type="AlphaFoldDB" id="A0A368SAB5"/>
<feature type="transmembrane region" description="Helical" evidence="1">
    <location>
        <begin position="45"/>
        <end position="66"/>
    </location>
</feature>
<keyword evidence="1" id="KW-0812">Transmembrane</keyword>
<keyword evidence="1" id="KW-1133">Transmembrane helix</keyword>
<sequence>MLCRRLFSGGYFAAVLCSSGYFATVVGCFGWMLCRHGRAGWVDALPLLLCLGGCFAAMILMSRWMLCHHCGSETFSTLDEVVSFSRFKRVVVSRFVGSSVLPLCWFVSCGGSLCVSSVFLFLWSFVLSCWSRSVWLHRDCVCKLLSSY</sequence>
<organism evidence="2">
    <name type="scientific">Setaria italica</name>
    <name type="common">Foxtail millet</name>
    <name type="synonym">Panicum italicum</name>
    <dbReference type="NCBI Taxonomy" id="4555"/>
    <lineage>
        <taxon>Eukaryota</taxon>
        <taxon>Viridiplantae</taxon>
        <taxon>Streptophyta</taxon>
        <taxon>Embryophyta</taxon>
        <taxon>Tracheophyta</taxon>
        <taxon>Spermatophyta</taxon>
        <taxon>Magnoliopsida</taxon>
        <taxon>Liliopsida</taxon>
        <taxon>Poales</taxon>
        <taxon>Poaceae</taxon>
        <taxon>PACMAD clade</taxon>
        <taxon>Panicoideae</taxon>
        <taxon>Panicodae</taxon>
        <taxon>Paniceae</taxon>
        <taxon>Cenchrinae</taxon>
        <taxon>Setaria</taxon>
    </lineage>
</organism>
<dbReference type="EMBL" id="CM003535">
    <property type="protein sequence ID" value="RCV39304.1"/>
    <property type="molecule type" value="Genomic_DNA"/>
</dbReference>
<gene>
    <name evidence="2" type="ORF">SETIT_8G212600v2</name>
</gene>
<proteinExistence type="predicted"/>
<feature type="transmembrane region" description="Helical" evidence="1">
    <location>
        <begin position="12"/>
        <end position="33"/>
    </location>
</feature>
<feature type="transmembrane region" description="Helical" evidence="1">
    <location>
        <begin position="103"/>
        <end position="126"/>
    </location>
</feature>